<dbReference type="InterPro" id="IPR023214">
    <property type="entry name" value="HAD_sf"/>
</dbReference>
<organism evidence="1 2">
    <name type="scientific">Terrimonas ginsenosidimutans</name>
    <dbReference type="NCBI Taxonomy" id="2908004"/>
    <lineage>
        <taxon>Bacteria</taxon>
        <taxon>Pseudomonadati</taxon>
        <taxon>Bacteroidota</taxon>
        <taxon>Chitinophagia</taxon>
        <taxon>Chitinophagales</taxon>
        <taxon>Chitinophagaceae</taxon>
        <taxon>Terrimonas</taxon>
    </lineage>
</organism>
<reference evidence="1" key="1">
    <citation type="submission" date="2022-01" db="EMBL/GenBank/DDBJ databases">
        <authorList>
            <person name="Jo J.-H."/>
            <person name="Im W.-T."/>
        </authorList>
    </citation>
    <scope>NUCLEOTIDE SEQUENCE</scope>
    <source>
        <strain evidence="1">NA20</strain>
    </source>
</reference>
<dbReference type="RefSeq" id="WP_237875375.1">
    <property type="nucleotide sequence ID" value="NZ_JAKLTR010000015.1"/>
</dbReference>
<accession>A0ABS9KWZ8</accession>
<dbReference type="EMBL" id="JAKLTR010000015">
    <property type="protein sequence ID" value="MCG2616838.1"/>
    <property type="molecule type" value="Genomic_DNA"/>
</dbReference>
<dbReference type="CDD" id="cd02612">
    <property type="entry name" value="HAD_PGPPase"/>
    <property type="match status" value="1"/>
</dbReference>
<dbReference type="NCBIfam" id="TIGR01490">
    <property type="entry name" value="HAD-SF-IB-hyp1"/>
    <property type="match status" value="1"/>
</dbReference>
<keyword evidence="1" id="KW-0378">Hydrolase</keyword>
<dbReference type="Pfam" id="PF12710">
    <property type="entry name" value="HAD"/>
    <property type="match status" value="1"/>
</dbReference>
<dbReference type="Gene3D" id="1.20.1440.100">
    <property type="entry name" value="SG protein - dephosphorylation function"/>
    <property type="match status" value="1"/>
</dbReference>
<gene>
    <name evidence="1" type="ORF">LZZ85_21255</name>
</gene>
<evidence type="ECO:0000313" key="1">
    <source>
        <dbReference type="EMBL" id="MCG2616838.1"/>
    </source>
</evidence>
<dbReference type="Gene3D" id="3.40.50.1000">
    <property type="entry name" value="HAD superfamily/HAD-like"/>
    <property type="match status" value="1"/>
</dbReference>
<dbReference type="NCBIfam" id="TIGR01488">
    <property type="entry name" value="HAD-SF-IB"/>
    <property type="match status" value="1"/>
</dbReference>
<dbReference type="InterPro" id="IPR006385">
    <property type="entry name" value="HAD_hydro_SerB1"/>
</dbReference>
<comment type="caution">
    <text evidence="1">The sequence shown here is derived from an EMBL/GenBank/DDBJ whole genome shotgun (WGS) entry which is preliminary data.</text>
</comment>
<dbReference type="Proteomes" id="UP001165367">
    <property type="component" value="Unassembled WGS sequence"/>
</dbReference>
<evidence type="ECO:0000313" key="2">
    <source>
        <dbReference type="Proteomes" id="UP001165367"/>
    </source>
</evidence>
<dbReference type="InterPro" id="IPR050582">
    <property type="entry name" value="HAD-like_SerB"/>
</dbReference>
<protein>
    <submittedName>
        <fullName evidence="1">HAD-IB family hydrolase</fullName>
    </submittedName>
</protein>
<keyword evidence="2" id="KW-1185">Reference proteome</keyword>
<dbReference type="GO" id="GO:0016787">
    <property type="term" value="F:hydrolase activity"/>
    <property type="evidence" value="ECO:0007669"/>
    <property type="project" value="UniProtKB-KW"/>
</dbReference>
<dbReference type="SUPFAM" id="SSF56784">
    <property type="entry name" value="HAD-like"/>
    <property type="match status" value="1"/>
</dbReference>
<dbReference type="InterPro" id="IPR036412">
    <property type="entry name" value="HAD-like_sf"/>
</dbReference>
<sequence length="199" mass="22602">MKKGIAFFDFDGTITTKDTLLEFIKFSKGTLPFYAGFVLYSPYLIAYKLKVISNQLAKEKILAHFFAGMSAEQFTILCKRFVEEKLPALIRPGALEEIREHQKNGTAVVIVSASPQNWISEWTNQINVQLMATNLVVVNGRITGKIDGKNCHGEEKVRRIRDKYTLDEFGDIYAYGDTKGDLPMLAISNHPSYRPFRNQ</sequence>
<dbReference type="PANTHER" id="PTHR43344">
    <property type="entry name" value="PHOSPHOSERINE PHOSPHATASE"/>
    <property type="match status" value="1"/>
</dbReference>
<name>A0ABS9KWZ8_9BACT</name>
<proteinExistence type="predicted"/>